<name>A0A497JGS8_9ARCH</name>
<gene>
    <name evidence="2" type="ORF">DRO07_02355</name>
</gene>
<evidence type="ECO:0000313" key="3">
    <source>
        <dbReference type="Proteomes" id="UP000277633"/>
    </source>
</evidence>
<evidence type="ECO:0000313" key="2">
    <source>
        <dbReference type="EMBL" id="RLG69430.1"/>
    </source>
</evidence>
<feature type="transmembrane region" description="Helical" evidence="1">
    <location>
        <begin position="54"/>
        <end position="72"/>
    </location>
</feature>
<keyword evidence="1" id="KW-0472">Membrane</keyword>
<dbReference type="EMBL" id="QMWO01000079">
    <property type="protein sequence ID" value="RLG69430.1"/>
    <property type="molecule type" value="Genomic_DNA"/>
</dbReference>
<proteinExistence type="predicted"/>
<keyword evidence="1" id="KW-1133">Transmembrane helix</keyword>
<feature type="transmembrane region" description="Helical" evidence="1">
    <location>
        <begin position="6"/>
        <end position="23"/>
    </location>
</feature>
<comment type="caution">
    <text evidence="2">The sequence shown here is derived from an EMBL/GenBank/DDBJ whole genome shotgun (WGS) entry which is preliminary data.</text>
</comment>
<sequence>MIALDILENIQIAAGLIYLIWLYAWAKKQLGSAPIAAIFAVIIVYLTFYQYPVLIWVPIIFFLIATFFSGMFEKIPPNVKKPEHLKD</sequence>
<feature type="transmembrane region" description="Helical" evidence="1">
    <location>
        <begin position="30"/>
        <end position="48"/>
    </location>
</feature>
<keyword evidence="1" id="KW-0812">Transmembrane</keyword>
<organism evidence="2 3">
    <name type="scientific">Candidatus Iainarchaeum sp</name>
    <dbReference type="NCBI Taxonomy" id="3101447"/>
    <lineage>
        <taxon>Archaea</taxon>
        <taxon>Candidatus Iainarchaeota</taxon>
        <taxon>Candidatus Iainarchaeia</taxon>
        <taxon>Candidatus Iainarchaeales</taxon>
        <taxon>Candidatus Iainarchaeaceae</taxon>
        <taxon>Candidatus Iainarchaeum</taxon>
    </lineage>
</organism>
<dbReference type="Proteomes" id="UP000277633">
    <property type="component" value="Unassembled WGS sequence"/>
</dbReference>
<accession>A0A497JGS8</accession>
<evidence type="ECO:0000256" key="1">
    <source>
        <dbReference type="SAM" id="Phobius"/>
    </source>
</evidence>
<reference evidence="2 3" key="1">
    <citation type="submission" date="2018-06" db="EMBL/GenBank/DDBJ databases">
        <title>Extensive metabolic versatility and redundancy in microbially diverse, dynamic hydrothermal sediments.</title>
        <authorList>
            <person name="Dombrowski N."/>
            <person name="Teske A."/>
            <person name="Baker B.J."/>
        </authorList>
    </citation>
    <scope>NUCLEOTIDE SEQUENCE [LARGE SCALE GENOMIC DNA]</scope>
    <source>
        <strain evidence="2">B9_G13</strain>
    </source>
</reference>
<dbReference type="AlphaFoldDB" id="A0A497JGS8"/>
<protein>
    <submittedName>
        <fullName evidence="2">Uncharacterized protein</fullName>
    </submittedName>
</protein>